<evidence type="ECO:0000313" key="2">
    <source>
        <dbReference type="EMBL" id="MBB5363691.1"/>
    </source>
</evidence>
<dbReference type="EMBL" id="JACHFL010000006">
    <property type="protein sequence ID" value="MBB5363691.1"/>
    <property type="molecule type" value="Genomic_DNA"/>
</dbReference>
<comment type="caution">
    <text evidence="2">The sequence shown here is derived from an EMBL/GenBank/DDBJ whole genome shotgun (WGS) entry which is preliminary data.</text>
</comment>
<dbReference type="SUPFAM" id="SSF46785">
    <property type="entry name" value="Winged helix' DNA-binding domain"/>
    <property type="match status" value="1"/>
</dbReference>
<accession>A0A7W8NEU1</accession>
<evidence type="ECO:0000256" key="1">
    <source>
        <dbReference type="SAM" id="MobiDB-lite"/>
    </source>
</evidence>
<dbReference type="InterPro" id="IPR036390">
    <property type="entry name" value="WH_DNA-bd_sf"/>
</dbReference>
<feature type="compositionally biased region" description="Basic and acidic residues" evidence="1">
    <location>
        <begin position="102"/>
        <end position="115"/>
    </location>
</feature>
<dbReference type="GO" id="GO:0003677">
    <property type="term" value="F:DNA binding"/>
    <property type="evidence" value="ECO:0007669"/>
    <property type="project" value="UniProtKB-KW"/>
</dbReference>
<feature type="region of interest" description="Disordered" evidence="1">
    <location>
        <begin position="85"/>
        <end position="140"/>
    </location>
</feature>
<keyword evidence="2" id="KW-0238">DNA-binding</keyword>
<dbReference type="Proteomes" id="UP000552709">
    <property type="component" value="Unassembled WGS sequence"/>
</dbReference>
<gene>
    <name evidence="2" type="ORF">HNQ08_002797</name>
</gene>
<name>A0A7W8NEU1_9DEIO</name>
<protein>
    <submittedName>
        <fullName evidence="2">DNA-binding MarR family transcriptional regulator</fullName>
    </submittedName>
</protein>
<dbReference type="InterPro" id="IPR036388">
    <property type="entry name" value="WH-like_DNA-bd_sf"/>
</dbReference>
<dbReference type="Gene3D" id="1.10.10.10">
    <property type="entry name" value="Winged helix-like DNA-binding domain superfamily/Winged helix DNA-binding domain"/>
    <property type="match status" value="1"/>
</dbReference>
<sequence>MFAPGLQNPRANTRPAPCGQALRWTDHIPPEPSYLTFTTLKVMAALTLPSPNAQGHYGGSLSRMSQVGHGQVLTLLSWLRARGWATDTGTEPGPGKGRRKDVRLTDDGRRYFERHRERRFPPSRAATQPHPRRPSGAQPCDWAWRRASAITDWA</sequence>
<evidence type="ECO:0000313" key="3">
    <source>
        <dbReference type="Proteomes" id="UP000552709"/>
    </source>
</evidence>
<keyword evidence="3" id="KW-1185">Reference proteome</keyword>
<reference evidence="2 3" key="1">
    <citation type="submission" date="2020-08" db="EMBL/GenBank/DDBJ databases">
        <title>Genomic Encyclopedia of Type Strains, Phase IV (KMG-IV): sequencing the most valuable type-strain genomes for metagenomic binning, comparative biology and taxonomic classification.</title>
        <authorList>
            <person name="Goeker M."/>
        </authorList>
    </citation>
    <scope>NUCLEOTIDE SEQUENCE [LARGE SCALE GENOMIC DNA]</scope>
    <source>
        <strain evidence="2 3">DSM 27939</strain>
    </source>
</reference>
<organism evidence="2 3">
    <name type="scientific">Deinococcus humi</name>
    <dbReference type="NCBI Taxonomy" id="662880"/>
    <lineage>
        <taxon>Bacteria</taxon>
        <taxon>Thermotogati</taxon>
        <taxon>Deinococcota</taxon>
        <taxon>Deinococci</taxon>
        <taxon>Deinococcales</taxon>
        <taxon>Deinococcaceae</taxon>
        <taxon>Deinococcus</taxon>
    </lineage>
</organism>
<proteinExistence type="predicted"/>
<dbReference type="AlphaFoldDB" id="A0A7W8NEU1"/>